<keyword evidence="3 8" id="KW-0812">Transmembrane</keyword>
<keyword evidence="7" id="KW-0325">Glycoprotein</keyword>
<dbReference type="PANTHER" id="PTHR23344">
    <property type="entry name" value="GLYCEROPHOSPHORYL DIESTER PHOSPHODIESTERASE"/>
    <property type="match status" value="1"/>
</dbReference>
<keyword evidence="11" id="KW-1185">Reference proteome</keyword>
<evidence type="ECO:0000256" key="8">
    <source>
        <dbReference type="SAM" id="Phobius"/>
    </source>
</evidence>
<feature type="transmembrane region" description="Helical" evidence="8">
    <location>
        <begin position="177"/>
        <end position="197"/>
    </location>
</feature>
<proteinExistence type="inferred from homology"/>
<evidence type="ECO:0000256" key="3">
    <source>
        <dbReference type="ARBA" id="ARBA00022692"/>
    </source>
</evidence>
<reference evidence="10" key="2">
    <citation type="submission" date="2025-09" db="UniProtKB">
        <authorList>
            <consortium name="Ensembl"/>
        </authorList>
    </citation>
    <scope>IDENTIFICATION</scope>
</reference>
<comment type="similarity">
    <text evidence="2">Belongs to the glycerophosphoryl diester phosphodiesterase family.</text>
</comment>
<feature type="transmembrane region" description="Helical" evidence="8">
    <location>
        <begin position="217"/>
        <end position="236"/>
    </location>
</feature>
<dbReference type="GO" id="GO:0006629">
    <property type="term" value="P:lipid metabolic process"/>
    <property type="evidence" value="ECO:0007669"/>
    <property type="project" value="InterPro"/>
</dbReference>
<evidence type="ECO:0000313" key="10">
    <source>
        <dbReference type="Ensembl" id="ENSPKIP00000021797.1"/>
    </source>
</evidence>
<dbReference type="STRING" id="1676925.ENSPKIP00000021797"/>
<dbReference type="PANTHER" id="PTHR23344:SF49">
    <property type="entry name" value="GLYCEROPHOSPHODIESTER PHOSPHODIESTERASE DOMAIN-CONTAINING 5A"/>
    <property type="match status" value="1"/>
</dbReference>
<dbReference type="GO" id="GO:0008889">
    <property type="term" value="F:glycerophosphodiester phosphodiesterase activity"/>
    <property type="evidence" value="ECO:0007669"/>
    <property type="project" value="TreeGrafter"/>
</dbReference>
<dbReference type="Gene3D" id="3.20.20.190">
    <property type="entry name" value="Phosphatidylinositol (PI) phosphodiesterase"/>
    <property type="match status" value="1"/>
</dbReference>
<dbReference type="Ensembl" id="ENSPKIT00000002440.1">
    <property type="protein sequence ID" value="ENSPKIP00000021797.1"/>
    <property type="gene ID" value="ENSPKIG00000006033.1"/>
</dbReference>
<organism evidence="10 11">
    <name type="scientific">Paramormyrops kingsleyae</name>
    <dbReference type="NCBI Taxonomy" id="1676925"/>
    <lineage>
        <taxon>Eukaryota</taxon>
        <taxon>Metazoa</taxon>
        <taxon>Chordata</taxon>
        <taxon>Craniata</taxon>
        <taxon>Vertebrata</taxon>
        <taxon>Euteleostomi</taxon>
        <taxon>Actinopterygii</taxon>
        <taxon>Neopterygii</taxon>
        <taxon>Teleostei</taxon>
        <taxon>Osteoglossocephala</taxon>
        <taxon>Osteoglossomorpha</taxon>
        <taxon>Osteoglossiformes</taxon>
        <taxon>Mormyridae</taxon>
        <taxon>Paramormyrops</taxon>
    </lineage>
</organism>
<dbReference type="InterPro" id="IPR017946">
    <property type="entry name" value="PLC-like_Pdiesterase_TIM-brl"/>
</dbReference>
<keyword evidence="6 8" id="KW-0472">Membrane</keyword>
<sequence>MHGKHQFAGPFNPDPAGISLSGRVRGGACCHGHMAFPIIALLLLAVARLILHPRWSMSNHTHAVTTFWLMERPFSWRGRLGKYMCVRIPFWGAGWERLWFFILCAIFLLLLVWTYFWWATQNDYSELNWLLYNRSGEWTDGTVTIVAATATGFTYVTFLMILAVCHMPVGQQLHLYWLHKVMLTAVFLTTVVGFVYISGVWGDEWKTVLISLQVMGPILQLGALTVITLLAWVVAGQVARAESMNSQVALALTYLAVLLAIYLAPLSISSPCLKGRGNFTTRPAVLGRRGAPMLAPENTLMSFRKALEQKVSGLEADVAISLDGVPFLMRAGSLRRTTDVQKVFPKRQWEDPSSFRWAELSALNAGRWFVRDDPFWTVRSMTPQEISWAANQTLCSLAELLALVVQSNTSVLLRLQRPPPGHPRHLTWLNDTLQTVLRSGVLQKQVLWTPDWERDMVRRVASGLQQTSEEKLPVDALHERGLLRVYLRYDRLSATEIRELSSHNVSVTLFTVNVPWLYSALWCSGVSSVSSDAPHILKNVPSPIWLVSPDKYCLVWITSDLISFAIVITVFTFQRWRMSGMHRYNPEQIMLSAAVRRSSREVSLMKEKLIFAEIDNGMGATEGLSLYTENGYDCYTNEGVSR</sequence>
<dbReference type="InterPro" id="IPR030395">
    <property type="entry name" value="GP_PDE_dom"/>
</dbReference>
<feature type="transmembrane region" description="Helical" evidence="8">
    <location>
        <begin position="554"/>
        <end position="573"/>
    </location>
</feature>
<evidence type="ECO:0000313" key="11">
    <source>
        <dbReference type="Proteomes" id="UP000261540"/>
    </source>
</evidence>
<accession>A0A3B3RTC7</accession>
<keyword evidence="4" id="KW-0378">Hydrolase</keyword>
<evidence type="ECO:0000256" key="1">
    <source>
        <dbReference type="ARBA" id="ARBA00004141"/>
    </source>
</evidence>
<dbReference type="Pfam" id="PF03009">
    <property type="entry name" value="GDPD"/>
    <property type="match status" value="1"/>
</dbReference>
<feature type="transmembrane region" description="Helical" evidence="8">
    <location>
        <begin position="34"/>
        <end position="51"/>
    </location>
</feature>
<dbReference type="PROSITE" id="PS51704">
    <property type="entry name" value="GP_PDE"/>
    <property type="match status" value="1"/>
</dbReference>
<evidence type="ECO:0000256" key="4">
    <source>
        <dbReference type="ARBA" id="ARBA00022801"/>
    </source>
</evidence>
<dbReference type="GeneTree" id="ENSGT00940000159690"/>
<evidence type="ECO:0000259" key="9">
    <source>
        <dbReference type="PROSITE" id="PS51704"/>
    </source>
</evidence>
<feature type="transmembrane region" description="Helical" evidence="8">
    <location>
        <begin position="138"/>
        <end position="165"/>
    </location>
</feature>
<feature type="transmembrane region" description="Helical" evidence="8">
    <location>
        <begin position="248"/>
        <end position="268"/>
    </location>
</feature>
<dbReference type="GO" id="GO:0005886">
    <property type="term" value="C:plasma membrane"/>
    <property type="evidence" value="ECO:0007669"/>
    <property type="project" value="TreeGrafter"/>
</dbReference>
<comment type="subcellular location">
    <subcellularLocation>
        <location evidence="1">Membrane</location>
        <topology evidence="1">Multi-pass membrane protein</topology>
    </subcellularLocation>
</comment>
<evidence type="ECO:0000256" key="5">
    <source>
        <dbReference type="ARBA" id="ARBA00022989"/>
    </source>
</evidence>
<feature type="domain" description="GP-PDE" evidence="9">
    <location>
        <begin position="283"/>
        <end position="541"/>
    </location>
</feature>
<keyword evidence="5 8" id="KW-1133">Transmembrane helix</keyword>
<evidence type="ECO:0000256" key="7">
    <source>
        <dbReference type="ARBA" id="ARBA00023180"/>
    </source>
</evidence>
<dbReference type="Proteomes" id="UP000261540">
    <property type="component" value="Unplaced"/>
</dbReference>
<dbReference type="SUPFAM" id="SSF51695">
    <property type="entry name" value="PLC-like phosphodiesterases"/>
    <property type="match status" value="1"/>
</dbReference>
<evidence type="ECO:0000256" key="6">
    <source>
        <dbReference type="ARBA" id="ARBA00023136"/>
    </source>
</evidence>
<reference evidence="10" key="1">
    <citation type="submission" date="2025-08" db="UniProtKB">
        <authorList>
            <consortium name="Ensembl"/>
        </authorList>
    </citation>
    <scope>IDENTIFICATION</scope>
</reference>
<evidence type="ECO:0000256" key="2">
    <source>
        <dbReference type="ARBA" id="ARBA00007277"/>
    </source>
</evidence>
<feature type="transmembrane region" description="Helical" evidence="8">
    <location>
        <begin position="98"/>
        <end position="118"/>
    </location>
</feature>
<dbReference type="AlphaFoldDB" id="A0A3B3RTC7"/>
<protein>
    <submittedName>
        <fullName evidence="10">Glycerophosphodiester phosphodiesterase domain containing 5</fullName>
    </submittedName>
</protein>
<dbReference type="GO" id="GO:0045666">
    <property type="term" value="P:positive regulation of neuron differentiation"/>
    <property type="evidence" value="ECO:0007669"/>
    <property type="project" value="TreeGrafter"/>
</dbReference>
<name>A0A3B3RTC7_9TELE</name>